<dbReference type="AlphaFoldDB" id="K1XWJ0"/>
<comment type="caution">
    <text evidence="1">The sequence shown here is derived from an EMBL/GenBank/DDBJ whole genome shotgun (WGS) entry which is preliminary data.</text>
</comment>
<feature type="non-terminal residue" evidence="1">
    <location>
        <position position="1"/>
    </location>
</feature>
<proteinExistence type="predicted"/>
<sequence>SKVGSDINYTAGKVGIGTTAPNKSLHLQTTTGTNAELDIQSGTKPLWGIYHDETTEELRFWNGDNRVVIGSAGNVGIGTISPGARLDTRIQTTQNIAGTVADSYPIASFLNESSASSGIRGLEIGAPTSGIISPVYLKVSGTSSRFALLNQSNVENFTVLENGNVGVGTASPGAKLQINSTTGESIRMQYNGNSGFARLSTDSANSLILDTVNLANSVVIKDITGNVGIGTSAPSMKLEVNWWSLMVKNHTTTNPSIYLDISPSIGVRIYATYNAACTTVSSLWQQIWSASSWRYLCWAPY</sequence>
<accession>K1XWJ0</accession>
<name>K1XWJ0_9BACT</name>
<protein>
    <submittedName>
        <fullName evidence="1">Uncharacterized protein</fullName>
    </submittedName>
</protein>
<evidence type="ECO:0000313" key="1">
    <source>
        <dbReference type="EMBL" id="EKD29311.1"/>
    </source>
</evidence>
<organism evidence="1">
    <name type="scientific">uncultured bacterium</name>
    <name type="common">gcode 4</name>
    <dbReference type="NCBI Taxonomy" id="1234023"/>
    <lineage>
        <taxon>Bacteria</taxon>
        <taxon>environmental samples</taxon>
    </lineage>
</organism>
<gene>
    <name evidence="1" type="ORF">ACD_78C00446G0001</name>
</gene>
<reference evidence="1" key="1">
    <citation type="journal article" date="2012" name="Science">
        <title>Fermentation, hydrogen, and sulfur metabolism in multiple uncultivated bacterial phyla.</title>
        <authorList>
            <person name="Wrighton K.C."/>
            <person name="Thomas B.C."/>
            <person name="Sharon I."/>
            <person name="Miller C.S."/>
            <person name="Castelle C.J."/>
            <person name="VerBerkmoes N.C."/>
            <person name="Wilkins M.J."/>
            <person name="Hettich R.L."/>
            <person name="Lipton M.S."/>
            <person name="Williams K.H."/>
            <person name="Long P.E."/>
            <person name="Banfield J.F."/>
        </authorList>
    </citation>
    <scope>NUCLEOTIDE SEQUENCE [LARGE SCALE GENOMIC DNA]</scope>
</reference>
<dbReference type="EMBL" id="AMFJ01034446">
    <property type="protein sequence ID" value="EKD29311.1"/>
    <property type="molecule type" value="Genomic_DNA"/>
</dbReference>